<evidence type="ECO:0000256" key="6">
    <source>
        <dbReference type="ARBA" id="ARBA00023274"/>
    </source>
</evidence>
<evidence type="ECO:0000256" key="1">
    <source>
        <dbReference type="ARBA" id="ARBA00022664"/>
    </source>
</evidence>
<dbReference type="Proteomes" id="UP000075243">
    <property type="component" value="Unassembled WGS sequence"/>
</dbReference>
<keyword evidence="11" id="KW-1185">Reference proteome</keyword>
<evidence type="ECO:0000313" key="10">
    <source>
        <dbReference type="EMBL" id="KYP51523.1"/>
    </source>
</evidence>
<dbReference type="OrthoDB" id="2021019at2759"/>
<proteinExistence type="predicted"/>
<dbReference type="Pfam" id="PF01985">
    <property type="entry name" value="CRS1_YhbY"/>
    <property type="match status" value="2"/>
</dbReference>
<feature type="region of interest" description="Disordered" evidence="8">
    <location>
        <begin position="497"/>
        <end position="559"/>
    </location>
</feature>
<gene>
    <name evidence="10" type="ORF">KK1_026550</name>
</gene>
<name>A0A151S9S5_CAJCA</name>
<dbReference type="PROSITE" id="PS51295">
    <property type="entry name" value="CRM"/>
    <property type="match status" value="2"/>
</dbReference>
<evidence type="ECO:0000256" key="7">
    <source>
        <dbReference type="PROSITE-ProRule" id="PRU00626"/>
    </source>
</evidence>
<keyword evidence="2" id="KW-0677">Repeat</keyword>
<dbReference type="PANTHER" id="PTHR46247:SF3">
    <property type="entry name" value="CRS2-ASSOCIATED FACTOR 2, CHLOROPLASTIC"/>
    <property type="match status" value="1"/>
</dbReference>
<keyword evidence="1" id="KW-0507">mRNA processing</keyword>
<dbReference type="FunFam" id="3.30.110.60:FF:000002">
    <property type="entry name" value="CRS2-associated factor 1, chloroplastic"/>
    <property type="match status" value="2"/>
</dbReference>
<reference evidence="10" key="1">
    <citation type="journal article" date="2012" name="Nat. Biotechnol.">
        <title>Draft genome sequence of pigeonpea (Cajanus cajan), an orphan legume crop of resource-poor farmers.</title>
        <authorList>
            <person name="Varshney R.K."/>
            <person name="Chen W."/>
            <person name="Li Y."/>
            <person name="Bharti A.K."/>
            <person name="Saxena R.K."/>
            <person name="Schlueter J.A."/>
            <person name="Donoghue M.T."/>
            <person name="Azam S."/>
            <person name="Fan G."/>
            <person name="Whaley A.M."/>
            <person name="Farmer A.D."/>
            <person name="Sheridan J."/>
            <person name="Iwata A."/>
            <person name="Tuteja R."/>
            <person name="Penmetsa R.V."/>
            <person name="Wu W."/>
            <person name="Upadhyaya H.D."/>
            <person name="Yang S.P."/>
            <person name="Shah T."/>
            <person name="Saxena K.B."/>
            <person name="Michael T."/>
            <person name="McCombie W.R."/>
            <person name="Yang B."/>
            <person name="Zhang G."/>
            <person name="Yang H."/>
            <person name="Wang J."/>
            <person name="Spillane C."/>
            <person name="Cook D.R."/>
            <person name="May G.D."/>
            <person name="Xu X."/>
            <person name="Jackson S.A."/>
        </authorList>
    </citation>
    <scope>NUCLEOTIDE SEQUENCE [LARGE SCALE GENOMIC DNA]</scope>
</reference>
<sequence length="574" mass="63516">MVIVALSSSLPGGRNLFSSIPPTPPPPDPVSATPPPPIPIPKYPPPRKSQPPPPPSPNPGLKYHRETKYHKPVSDGGVIASDGADRSVIIGESGVSYLLPGAPFEFQFSYSETPKVKPLAIREPAFLPFAPPTMPRPWTGKAPLKSRKKKVPLFDSFNPPPPGAKGVKHVEMPGPFPMGQFPKEGQTREEILGEPLKKWEIQMLVKPMVSHNRQVNLGRDGLTHNMLELIHSHWKRRRVCKVRCLGVPTVDMDNVCHHIEEKTGGKIIHRAGGVVYLFRGRNYEYKTRPQYPVMLWKPAAPVYPKLIQDAPGGLTKDEADELRMKGKSLLPICKLAKNGVYTSLVKDVREAFEGSILVKINCKGLDPSDYKKLGAKLKDLVPCVLLSFDDEQILMWRGKDWKSRYPHPPPVFSPSKAGITGSLETSGDTDDKQSKHGGNNVVNTSPKMLSLWKRAIESSKALYLDEFNLGPDALLEKVEEFDAASLALEHSHPAFSLPSLNDAEGPAPNFEDSYSSDGLPTEEEEDEEDYVDYHDDEDDDSYVVDTSAQPGSLPVDKIVEKLKQRPLGKKLDSK</sequence>
<dbReference type="GO" id="GO:1990904">
    <property type="term" value="C:ribonucleoprotein complex"/>
    <property type="evidence" value="ECO:0007669"/>
    <property type="project" value="UniProtKB-KW"/>
</dbReference>
<evidence type="ECO:0000259" key="9">
    <source>
        <dbReference type="PROSITE" id="PS51295"/>
    </source>
</evidence>
<dbReference type="GO" id="GO:0000373">
    <property type="term" value="P:Group II intron splicing"/>
    <property type="evidence" value="ECO:0007669"/>
    <property type="project" value="EnsemblPlants"/>
</dbReference>
<dbReference type="Gene3D" id="3.30.110.60">
    <property type="entry name" value="YhbY-like"/>
    <property type="match status" value="2"/>
</dbReference>
<feature type="compositionally biased region" description="Pro residues" evidence="8">
    <location>
        <begin position="21"/>
        <end position="58"/>
    </location>
</feature>
<keyword evidence="3 7" id="KW-0694">RNA-binding</keyword>
<keyword evidence="4" id="KW-0809">Transit peptide</keyword>
<dbReference type="GO" id="GO:0003729">
    <property type="term" value="F:mRNA binding"/>
    <property type="evidence" value="ECO:0007669"/>
    <property type="project" value="EnsemblPlants"/>
</dbReference>
<evidence type="ECO:0000256" key="4">
    <source>
        <dbReference type="ARBA" id="ARBA00022946"/>
    </source>
</evidence>
<evidence type="ECO:0000256" key="8">
    <source>
        <dbReference type="SAM" id="MobiDB-lite"/>
    </source>
</evidence>
<evidence type="ECO:0000256" key="3">
    <source>
        <dbReference type="ARBA" id="ARBA00022884"/>
    </source>
</evidence>
<dbReference type="SUPFAM" id="SSF75471">
    <property type="entry name" value="YhbY-like"/>
    <property type="match status" value="2"/>
</dbReference>
<dbReference type="InterPro" id="IPR044599">
    <property type="entry name" value="CAF1P_plant"/>
</dbReference>
<dbReference type="SMART" id="SM01103">
    <property type="entry name" value="CRS1_YhbY"/>
    <property type="match status" value="2"/>
</dbReference>
<evidence type="ECO:0000256" key="5">
    <source>
        <dbReference type="ARBA" id="ARBA00023187"/>
    </source>
</evidence>
<dbReference type="PANTHER" id="PTHR46247">
    <property type="entry name" value="CRS2-ASSOCIATED FACTOR 1, CHLOROPLASTIC"/>
    <property type="match status" value="1"/>
</dbReference>
<dbReference type="InterPro" id="IPR035920">
    <property type="entry name" value="YhbY-like_sf"/>
</dbReference>
<evidence type="ECO:0000313" key="11">
    <source>
        <dbReference type="Proteomes" id="UP000075243"/>
    </source>
</evidence>
<dbReference type="STRING" id="3821.A0A151S9S5"/>
<dbReference type="GO" id="GO:0006397">
    <property type="term" value="P:mRNA processing"/>
    <property type="evidence" value="ECO:0007669"/>
    <property type="project" value="UniProtKB-KW"/>
</dbReference>
<dbReference type="InterPro" id="IPR001890">
    <property type="entry name" value="RNA-binding_CRM"/>
</dbReference>
<dbReference type="EMBL" id="KQ483436">
    <property type="protein sequence ID" value="KYP51523.1"/>
    <property type="molecule type" value="Genomic_DNA"/>
</dbReference>
<keyword evidence="6" id="KW-0687">Ribonucleoprotein</keyword>
<protein>
    <recommendedName>
        <fullName evidence="9">CRM domain-containing protein</fullName>
    </recommendedName>
</protein>
<keyword evidence="5" id="KW-0508">mRNA splicing</keyword>
<feature type="domain" description="CRM" evidence="9">
    <location>
        <begin position="312"/>
        <end position="408"/>
    </location>
</feature>
<dbReference type="Gramene" id="C.cajan_25310.t">
    <property type="protein sequence ID" value="C.cajan_25310.t"/>
    <property type="gene ID" value="C.cajan_25310"/>
</dbReference>
<dbReference type="AlphaFoldDB" id="A0A151S9S5"/>
<organism evidence="10 11">
    <name type="scientific">Cajanus cajan</name>
    <name type="common">Pigeon pea</name>
    <name type="synonym">Cajanus indicus</name>
    <dbReference type="NCBI Taxonomy" id="3821"/>
    <lineage>
        <taxon>Eukaryota</taxon>
        <taxon>Viridiplantae</taxon>
        <taxon>Streptophyta</taxon>
        <taxon>Embryophyta</taxon>
        <taxon>Tracheophyta</taxon>
        <taxon>Spermatophyta</taxon>
        <taxon>Magnoliopsida</taxon>
        <taxon>eudicotyledons</taxon>
        <taxon>Gunneridae</taxon>
        <taxon>Pentapetalae</taxon>
        <taxon>rosids</taxon>
        <taxon>fabids</taxon>
        <taxon>Fabales</taxon>
        <taxon>Fabaceae</taxon>
        <taxon>Papilionoideae</taxon>
        <taxon>50 kb inversion clade</taxon>
        <taxon>NPAAA clade</taxon>
        <taxon>indigoferoid/millettioid clade</taxon>
        <taxon>Phaseoleae</taxon>
        <taxon>Cajanus</taxon>
    </lineage>
</organism>
<feature type="region of interest" description="Disordered" evidence="8">
    <location>
        <begin position="11"/>
        <end position="64"/>
    </location>
</feature>
<feature type="compositionally biased region" description="Acidic residues" evidence="8">
    <location>
        <begin position="520"/>
        <end position="542"/>
    </location>
</feature>
<dbReference type="OMA" id="HVEMPGP"/>
<feature type="domain" description="CRM" evidence="9">
    <location>
        <begin position="194"/>
        <end position="290"/>
    </location>
</feature>
<accession>A0A151S9S5</accession>
<feature type="region of interest" description="Disordered" evidence="8">
    <location>
        <begin position="410"/>
        <end position="442"/>
    </location>
</feature>
<evidence type="ECO:0000256" key="2">
    <source>
        <dbReference type="ARBA" id="ARBA00022737"/>
    </source>
</evidence>